<accession>A0A6A4Q8M9</accession>
<proteinExistence type="predicted"/>
<protein>
    <submittedName>
        <fullName evidence="1">Uncharacterized protein</fullName>
    </submittedName>
</protein>
<dbReference type="AlphaFoldDB" id="A0A6A4Q8M9"/>
<dbReference type="Proteomes" id="UP000447434">
    <property type="component" value="Chromosome 7"/>
</dbReference>
<gene>
    <name evidence="1" type="ORF">Lalb_Chr07g0181361</name>
</gene>
<keyword evidence="2" id="KW-1185">Reference proteome</keyword>
<evidence type="ECO:0000313" key="1">
    <source>
        <dbReference type="EMBL" id="KAE9609943.1"/>
    </source>
</evidence>
<comment type="caution">
    <text evidence="1">The sequence shown here is derived from an EMBL/GenBank/DDBJ whole genome shotgun (WGS) entry which is preliminary data.</text>
</comment>
<sequence length="60" mass="6703">MFPLISVKSCHVYHPFSFSPTFNFNNLSHHSHSHLTPSPSSHFSLTFNTSSLSHSISSSK</sequence>
<reference evidence="2" key="1">
    <citation type="journal article" date="2020" name="Nat. Commun.">
        <title>Genome sequence of the cluster root forming white lupin.</title>
        <authorList>
            <person name="Hufnagel B."/>
            <person name="Marques A."/>
            <person name="Soriano A."/>
            <person name="Marques L."/>
            <person name="Divol F."/>
            <person name="Doumas P."/>
            <person name="Sallet E."/>
            <person name="Mancinotti D."/>
            <person name="Carrere S."/>
            <person name="Marande W."/>
            <person name="Arribat S."/>
            <person name="Keller J."/>
            <person name="Huneau C."/>
            <person name="Blein T."/>
            <person name="Aime D."/>
            <person name="Laguerre M."/>
            <person name="Taylor J."/>
            <person name="Schubert V."/>
            <person name="Nelson M."/>
            <person name="Geu-Flores F."/>
            <person name="Crespi M."/>
            <person name="Gallardo-Guerrero K."/>
            <person name="Delaux P.-M."/>
            <person name="Salse J."/>
            <person name="Berges H."/>
            <person name="Guyot R."/>
            <person name="Gouzy J."/>
            <person name="Peret B."/>
        </authorList>
    </citation>
    <scope>NUCLEOTIDE SEQUENCE [LARGE SCALE GENOMIC DNA]</scope>
    <source>
        <strain evidence="2">cv. Amiga</strain>
    </source>
</reference>
<dbReference type="EMBL" id="WOCE01000007">
    <property type="protein sequence ID" value="KAE9609943.1"/>
    <property type="molecule type" value="Genomic_DNA"/>
</dbReference>
<organism evidence="1 2">
    <name type="scientific">Lupinus albus</name>
    <name type="common">White lupine</name>
    <name type="synonym">Lupinus termis</name>
    <dbReference type="NCBI Taxonomy" id="3870"/>
    <lineage>
        <taxon>Eukaryota</taxon>
        <taxon>Viridiplantae</taxon>
        <taxon>Streptophyta</taxon>
        <taxon>Embryophyta</taxon>
        <taxon>Tracheophyta</taxon>
        <taxon>Spermatophyta</taxon>
        <taxon>Magnoliopsida</taxon>
        <taxon>eudicotyledons</taxon>
        <taxon>Gunneridae</taxon>
        <taxon>Pentapetalae</taxon>
        <taxon>rosids</taxon>
        <taxon>fabids</taxon>
        <taxon>Fabales</taxon>
        <taxon>Fabaceae</taxon>
        <taxon>Papilionoideae</taxon>
        <taxon>50 kb inversion clade</taxon>
        <taxon>genistoids sensu lato</taxon>
        <taxon>core genistoids</taxon>
        <taxon>Genisteae</taxon>
        <taxon>Lupinus</taxon>
    </lineage>
</organism>
<name>A0A6A4Q8M9_LUPAL</name>
<evidence type="ECO:0000313" key="2">
    <source>
        <dbReference type="Proteomes" id="UP000447434"/>
    </source>
</evidence>